<dbReference type="SUPFAM" id="SSF53590">
    <property type="entry name" value="Nucleoside hydrolase"/>
    <property type="match status" value="1"/>
</dbReference>
<dbReference type="Proteomes" id="UP000215144">
    <property type="component" value="Chromosome 1"/>
</dbReference>
<dbReference type="EC" id="3.2.2.8" evidence="4"/>
<accession>A0A239X6Z7</accession>
<dbReference type="GO" id="GO:0050263">
    <property type="term" value="F:ribosylpyrimidine nucleosidase activity"/>
    <property type="evidence" value="ECO:0007669"/>
    <property type="project" value="UniProtKB-EC"/>
</dbReference>
<dbReference type="InterPro" id="IPR001910">
    <property type="entry name" value="Inosine/uridine_hydrolase_dom"/>
</dbReference>
<reference evidence="4 5" key="1">
    <citation type="submission" date="2017-06" db="EMBL/GenBank/DDBJ databases">
        <authorList>
            <consortium name="Pathogen Informatics"/>
        </authorList>
    </citation>
    <scope>NUCLEOTIDE SEQUENCE [LARGE SCALE GENOMIC DNA]</scope>
    <source>
        <strain evidence="4 5">NCTC11291</strain>
    </source>
</reference>
<proteinExistence type="predicted"/>
<evidence type="ECO:0000259" key="3">
    <source>
        <dbReference type="Pfam" id="PF01156"/>
    </source>
</evidence>
<dbReference type="GO" id="GO:0006152">
    <property type="term" value="P:purine nucleoside catabolic process"/>
    <property type="evidence" value="ECO:0007669"/>
    <property type="project" value="TreeGrafter"/>
</dbReference>
<dbReference type="KEGG" id="saco:SAME_01535"/>
<dbReference type="InterPro" id="IPR023186">
    <property type="entry name" value="IUNH"/>
</dbReference>
<dbReference type="RefSeq" id="WP_095123031.1">
    <property type="nucleotide sequence ID" value="NZ_LT906454.1"/>
</dbReference>
<dbReference type="PANTHER" id="PTHR12304">
    <property type="entry name" value="INOSINE-URIDINE PREFERRING NUCLEOSIDE HYDROLASE"/>
    <property type="match status" value="1"/>
</dbReference>
<keyword evidence="1 4" id="KW-0378">Hydrolase</keyword>
<dbReference type="CDD" id="cd02647">
    <property type="entry name" value="nuc_hydro_TvIAG"/>
    <property type="match status" value="1"/>
</dbReference>
<dbReference type="GO" id="GO:0005829">
    <property type="term" value="C:cytosol"/>
    <property type="evidence" value="ECO:0007669"/>
    <property type="project" value="TreeGrafter"/>
</dbReference>
<evidence type="ECO:0000313" key="5">
    <source>
        <dbReference type="Proteomes" id="UP000215144"/>
    </source>
</evidence>
<name>A0A239X6Z7_STRAI</name>
<protein>
    <submittedName>
        <fullName evidence="4">PreQ1-regulate dinosine-uridine nucleoside hydrolase</fullName>
        <ecNumber evidence="4">3.2.2.1</ecNumber>
        <ecNumber evidence="4">3.2.2.8</ecNumber>
    </submittedName>
</protein>
<feature type="domain" description="Inosine/uridine-preferring nucleoside hydrolase" evidence="3">
    <location>
        <begin position="6"/>
        <end position="304"/>
    </location>
</feature>
<evidence type="ECO:0000256" key="1">
    <source>
        <dbReference type="ARBA" id="ARBA00022801"/>
    </source>
</evidence>
<gene>
    <name evidence="4" type="primary">rihB</name>
    <name evidence="4" type="ORF">SAMEA4504048_01535</name>
</gene>
<evidence type="ECO:0000313" key="4">
    <source>
        <dbReference type="EMBL" id="SNV42452.1"/>
    </source>
</evidence>
<dbReference type="EC" id="3.2.2.1" evidence="4"/>
<dbReference type="EMBL" id="LT906454">
    <property type="protein sequence ID" value="SNV42452.1"/>
    <property type="molecule type" value="Genomic_DNA"/>
</dbReference>
<dbReference type="AlphaFoldDB" id="A0A239X6Z7"/>
<keyword evidence="2 4" id="KW-0326">Glycosidase</keyword>
<dbReference type="InterPro" id="IPR036452">
    <property type="entry name" value="Ribo_hydro-like"/>
</dbReference>
<dbReference type="OrthoDB" id="9797882at2"/>
<evidence type="ECO:0000256" key="2">
    <source>
        <dbReference type="ARBA" id="ARBA00023295"/>
    </source>
</evidence>
<dbReference type="Gene3D" id="3.90.245.10">
    <property type="entry name" value="Ribonucleoside hydrolase-like"/>
    <property type="match status" value="1"/>
</dbReference>
<sequence length="312" mass="35088">MRKAYLNHDGGVDDLVSLYLLLKMEDVELVGVGVIEADCYLLPAVEASKKIIQKFGSKKDQQLRVASSDSRPVHPFPKEWRMHAFTVDALPILNEHKPITVTDSPLKAHEDLVEVLMASDELVDLVFVGPLTDLARALDLEPRIEEKIGKLYWMGGTFLDHGNIEEPEHDGTAEWNVFWDPYAAKRVWDSSIKIELVALESTRMVPLTLDVRDRWAQGRQHEGVDFLGQCYAIVPPLTHFVTNSTYFLWDVLTTASFGKEDLVKGEVVPSDVVTTGASKGRTIRIEGGRPVDLVYHVNRDAFFDYITALAEK</sequence>
<dbReference type="GO" id="GO:0008477">
    <property type="term" value="F:purine nucleosidase activity"/>
    <property type="evidence" value="ECO:0007669"/>
    <property type="project" value="UniProtKB-EC"/>
</dbReference>
<dbReference type="Pfam" id="PF01156">
    <property type="entry name" value="IU_nuc_hydro"/>
    <property type="match status" value="1"/>
</dbReference>
<organism evidence="4 5">
    <name type="scientific">Streptococcus acidominimus</name>
    <dbReference type="NCBI Taxonomy" id="1326"/>
    <lineage>
        <taxon>Bacteria</taxon>
        <taxon>Bacillati</taxon>
        <taxon>Bacillota</taxon>
        <taxon>Bacilli</taxon>
        <taxon>Lactobacillales</taxon>
        <taxon>Streptococcaceae</taxon>
        <taxon>Streptococcus</taxon>
    </lineage>
</organism>
<dbReference type="PANTHER" id="PTHR12304:SF46">
    <property type="entry name" value="INOSINE-ADENOSINE-GUANOSINE-NUCLEOSIDE HYDROLASE"/>
    <property type="match status" value="1"/>
</dbReference>